<feature type="compositionally biased region" description="Pro residues" evidence="1">
    <location>
        <begin position="1325"/>
        <end position="1342"/>
    </location>
</feature>
<dbReference type="OrthoDB" id="173865at2"/>
<dbReference type="Proteomes" id="UP000237968">
    <property type="component" value="Unassembled WGS sequence"/>
</dbReference>
<evidence type="ECO:0000313" key="3">
    <source>
        <dbReference type="Proteomes" id="UP000237968"/>
    </source>
</evidence>
<protein>
    <submittedName>
        <fullName evidence="2">Uncharacterized protein</fullName>
    </submittedName>
</protein>
<evidence type="ECO:0000313" key="2">
    <source>
        <dbReference type="EMBL" id="PRQ04207.1"/>
    </source>
</evidence>
<evidence type="ECO:0000256" key="1">
    <source>
        <dbReference type="SAM" id="MobiDB-lite"/>
    </source>
</evidence>
<feature type="region of interest" description="Disordered" evidence="1">
    <location>
        <begin position="1300"/>
        <end position="1368"/>
    </location>
</feature>
<dbReference type="RefSeq" id="WP_106390421.1">
    <property type="nucleotide sequence ID" value="NZ_PVNK01000055.1"/>
</dbReference>
<name>A0A2S9YGH0_9BACT</name>
<sequence length="2077" mass="230628">MDIEQLEALALASDREAALATLIPGTEDYYFHHCLEHQLRGELDEVEALLDAWVKRHDETARVREIRDRQALLSYERDPAQTLEHIRRRLNLTFDHQRETEDARSELPTRLDPAQIGREAFLVDALGRHDNLDGFTDRALDWLTESKQIAGSLTRLRALLSRLRRPDYPSLVALVLRELDDKHSRGFGGLPIHSLLTLAQLNALATARPALVSERRFVEVLLSRLKPGPDVDLDAEPARMDAHLDTLWAFVEPLAETFNSLKLHVLYHRLDFDRRRGVYDRARFDRYIRLPRQAAYMASDYRRAHQRALARFGQDYVAATGLAPVAGDDALMRDYLGQIFADPSVDDYDAYRPFLDGDYLRRVFAETKILAGVGDQERWYSLLDSPSYYGELEDRVDIELAPDNPRYVGANEPVELRVDLKKVPALVVKVFEINTLAYFQTHGRELDTSVDLDGLVANHERVIEYDEPALRRVRRSLKFESLTEPGTYVIELIGGGKSSRALVRKGGLRFVERLSAAGHVLTILNEDDELVPEASVWFGGREYPANERAEVRIPYSAAGSTSKILLRHGRASSIASLRVEAERYQLRAGVHVEREQLIAGQTADLVIRATLSVNGLPAAPSLLSAPQLVITSSDRHGTSSSVTVALELDDAAEAVHSFKVPEALAQLSFEVRAKVRSLSEQRDVELSDRSSIAVNGIDVGAEIVGLHLAATASGYVLHALGKSGEPRPDMQVNLSFGHLDFNARMQIALQTDARGRVELGRLDDIDNIQASLGAGGQASWTLPRPTGSIPTIIHIAAGQELTLARLDDDDAPVRSLLERRGSGYLRERMDAVSIDDDAIQIRGLEPGDYDLVLAHDRQRVRVRVGGEAKSGFALSAKRHLELRAPERLRVAAIEVDEQRLRVRVAGADADTRVHLFASRFVAATRARSSLDRVRLPEPLSASVRRSSSHYLSGRDIGDEYRYILERRRAEIFAGTMLERPGLLLNPWARRGTSTGTESAKAGASFGAAGKSEAMARPPAAPAPVPRAIQAAPSNNLDFLAAPAYVALNLELDDEGVVTLAREELAGHQLVHVVAANARGLASRDATLPEVEAAPRDLRLDNGLAPDGHFVKRKQRTGLAPGATLTLDDIHTAKLEVVDTLAKAHALLLTLSNDSHLREFEFVTRWPSLSPEDQRSKYSKYACHELSLFLSRKDPAFFAAHIQPYLANKRDKTFIDHYLLGDDLAGYLEPWAYGRLNTLERILLATRVEGEPGPTARHINDRFDLLPPDLEGDNAAFDTALQGSALDTRDPLGLDELAAEAEAEAEELSLAEGGGGPSGGSFGGPPSGPPPLGPGPGGPPPTLGSPSRSRRKSKRAAPPAEAPMLDGLSSRARLDEDVAAREEARRLYRVLDKTQEWAENNYYRRPPTAQGPELIGVNAFWRDYAAHSGDGPFLSGHFVRATANFAEMMCALAVLDLPFDAEPTETSLDGAALTLGAKSPLITFHEQIVAVEPDPRPLGVLVSQNYFRADDRYRYEDNERHDKYVEGELLIHTVYVCQVVLTNPSSSAHKLELLVQIPRGAMPVSNGRATRDLHVHLPPHGTHAIEYAFYFPAPGSFAHFPVHVAKNGALAVFAAPTTLEVVRRLSVVDTASWSHVSQHADDDELLRYLDQHNVERLELSRVAWRMRERGLFEAILARLSRRHVYDDLLWSYAVHHADVEAIGVYLRHQDALLRGCGLAIDSPLIRVDPVTRGWYEHLEYAPLVNARAHQLGARRKILNTAFAAQYQAFLRGLVYLRRPSDEQLLAAASYLLLQDRVADGLALLERVDAQSVTGQLQFDYLRAYAALLVEDTARARELAARHREHPVDRWRERFANLLAVLDEAEGAATQVVDADSREQEHARLAATEVGFDFEVDGSTIALSYQNLAACTVSYYRMDIELLFSRQPFMKDQSGRFSIVQPNHSARHELPADQTEHRFELPPEYRSANTIIEIVGEGLRRSKANYAHDLHVRVIEQFGQLRVQERGTNKPLTRAYVKVYARKGDGAVGFYKDGYTDIRGAFDYASLSTNELDQVERFAILVMTTGHGALIRETAPPQR</sequence>
<organism evidence="2 3">
    <name type="scientific">Enhygromyxa salina</name>
    <dbReference type="NCBI Taxonomy" id="215803"/>
    <lineage>
        <taxon>Bacteria</taxon>
        <taxon>Pseudomonadati</taxon>
        <taxon>Myxococcota</taxon>
        <taxon>Polyangia</taxon>
        <taxon>Nannocystales</taxon>
        <taxon>Nannocystaceae</taxon>
        <taxon>Enhygromyxa</taxon>
    </lineage>
</organism>
<accession>A0A2S9YGH0</accession>
<keyword evidence="3" id="KW-1185">Reference proteome</keyword>
<gene>
    <name evidence="2" type="ORF">ENSA5_09910</name>
</gene>
<comment type="caution">
    <text evidence="2">The sequence shown here is derived from an EMBL/GenBank/DDBJ whole genome shotgun (WGS) entry which is preliminary data.</text>
</comment>
<proteinExistence type="predicted"/>
<reference evidence="2 3" key="1">
    <citation type="submission" date="2018-03" db="EMBL/GenBank/DDBJ databases">
        <title>Draft Genome Sequences of the Obligatory Marine Myxobacteria Enhygromyxa salina SWB005.</title>
        <authorList>
            <person name="Poehlein A."/>
            <person name="Moghaddam J.A."/>
            <person name="Harms H."/>
            <person name="Alanjari M."/>
            <person name="Koenig G.M."/>
            <person name="Daniel R."/>
            <person name="Schaeberle T.F."/>
        </authorList>
    </citation>
    <scope>NUCLEOTIDE SEQUENCE [LARGE SCALE GENOMIC DNA]</scope>
    <source>
        <strain evidence="2 3">SWB005</strain>
    </source>
</reference>
<feature type="compositionally biased region" description="Gly residues" evidence="1">
    <location>
        <begin position="1311"/>
        <end position="1324"/>
    </location>
</feature>
<dbReference type="EMBL" id="PVNK01000055">
    <property type="protein sequence ID" value="PRQ04207.1"/>
    <property type="molecule type" value="Genomic_DNA"/>
</dbReference>